<proteinExistence type="predicted"/>
<gene>
    <name evidence="1" type="ORF">GCM10011390_26790</name>
</gene>
<comment type="caution">
    <text evidence="1">The sequence shown here is derived from an EMBL/GenBank/DDBJ whole genome shotgun (WGS) entry which is preliminary data.</text>
</comment>
<dbReference type="AlphaFoldDB" id="A0A916ZNJ0"/>
<dbReference type="InterPro" id="IPR032710">
    <property type="entry name" value="NTF2-like_dom_sf"/>
</dbReference>
<organism evidence="1 2">
    <name type="scientific">Aureimonas endophytica</name>
    <dbReference type="NCBI Taxonomy" id="2027858"/>
    <lineage>
        <taxon>Bacteria</taxon>
        <taxon>Pseudomonadati</taxon>
        <taxon>Pseudomonadota</taxon>
        <taxon>Alphaproteobacteria</taxon>
        <taxon>Hyphomicrobiales</taxon>
        <taxon>Aurantimonadaceae</taxon>
        <taxon>Aureimonas</taxon>
    </lineage>
</organism>
<dbReference type="Proteomes" id="UP000644699">
    <property type="component" value="Unassembled WGS sequence"/>
</dbReference>
<dbReference type="SUPFAM" id="SSF54427">
    <property type="entry name" value="NTF2-like"/>
    <property type="match status" value="1"/>
</dbReference>
<protein>
    <submittedName>
        <fullName evidence="1">Uncharacterized protein</fullName>
    </submittedName>
</protein>
<reference evidence="1" key="1">
    <citation type="journal article" date="2014" name="Int. J. Syst. Evol. Microbiol.">
        <title>Complete genome sequence of Corynebacterium casei LMG S-19264T (=DSM 44701T), isolated from a smear-ripened cheese.</title>
        <authorList>
            <consortium name="US DOE Joint Genome Institute (JGI-PGF)"/>
            <person name="Walter F."/>
            <person name="Albersmeier A."/>
            <person name="Kalinowski J."/>
            <person name="Ruckert C."/>
        </authorList>
    </citation>
    <scope>NUCLEOTIDE SEQUENCE</scope>
    <source>
        <strain evidence="1">CGMCC 1.15367</strain>
    </source>
</reference>
<reference evidence="1" key="2">
    <citation type="submission" date="2020-09" db="EMBL/GenBank/DDBJ databases">
        <authorList>
            <person name="Sun Q."/>
            <person name="Zhou Y."/>
        </authorList>
    </citation>
    <scope>NUCLEOTIDE SEQUENCE</scope>
    <source>
        <strain evidence="1">CGMCC 1.15367</strain>
    </source>
</reference>
<keyword evidence="2" id="KW-1185">Reference proteome</keyword>
<dbReference type="EMBL" id="BMIQ01000003">
    <property type="protein sequence ID" value="GGE06299.1"/>
    <property type="molecule type" value="Genomic_DNA"/>
</dbReference>
<sequence length="86" mass="9783">MRTALDAANGYMAVSNETDPAERVRRLEAWHPDVCYFDPLMQAEGSEALTLMIEGARAQFPGLAFRLHGTLLEVERRIEVWRPIQP</sequence>
<accession>A0A916ZNJ0</accession>
<evidence type="ECO:0000313" key="1">
    <source>
        <dbReference type="EMBL" id="GGE06299.1"/>
    </source>
</evidence>
<evidence type="ECO:0000313" key="2">
    <source>
        <dbReference type="Proteomes" id="UP000644699"/>
    </source>
</evidence>
<dbReference type="Gene3D" id="3.10.450.50">
    <property type="match status" value="1"/>
</dbReference>
<name>A0A916ZNJ0_9HYPH</name>
<dbReference type="RefSeq" id="WP_188909189.1">
    <property type="nucleotide sequence ID" value="NZ_BMIQ01000003.1"/>
</dbReference>